<organism evidence="3 4">
    <name type="scientific">Pseudodesulfovibrio sediminis</name>
    <dbReference type="NCBI Taxonomy" id="2810563"/>
    <lineage>
        <taxon>Bacteria</taxon>
        <taxon>Pseudomonadati</taxon>
        <taxon>Thermodesulfobacteriota</taxon>
        <taxon>Desulfovibrionia</taxon>
        <taxon>Desulfovibrionales</taxon>
        <taxon>Desulfovibrionaceae</taxon>
    </lineage>
</organism>
<dbReference type="Pfam" id="PF11741">
    <property type="entry name" value="AMIN"/>
    <property type="match status" value="1"/>
</dbReference>
<evidence type="ECO:0000313" key="4">
    <source>
        <dbReference type="Proteomes" id="UP001053296"/>
    </source>
</evidence>
<keyword evidence="4" id="KW-1185">Reference proteome</keyword>
<feature type="compositionally biased region" description="Low complexity" evidence="1">
    <location>
        <begin position="49"/>
        <end position="66"/>
    </location>
</feature>
<gene>
    <name evidence="3" type="ORF">PSDVSF_25140</name>
</gene>
<evidence type="ECO:0000259" key="2">
    <source>
        <dbReference type="Pfam" id="PF11741"/>
    </source>
</evidence>
<dbReference type="Gene3D" id="2.60.40.3500">
    <property type="match status" value="1"/>
</dbReference>
<evidence type="ECO:0000256" key="1">
    <source>
        <dbReference type="SAM" id="MobiDB-lite"/>
    </source>
</evidence>
<sequence>MPVDFTVLPKVLPDGSEALMSEDTTAATADQTNTTAAPEQDGQEDRQAETPPADSAAPAPEADTTPALVEIKESTPGTISTTSTSEDPDTFVLTLKATAPVADMAYMNLSDPKRLAVDLLGIWTFKGDNVIRTNGVVKHVVVGEHADKLRLVIYFNTSPKGKLQPVFTQKGDNVTISVPLR</sequence>
<feature type="compositionally biased region" description="Low complexity" evidence="1">
    <location>
        <begin position="24"/>
        <end position="37"/>
    </location>
</feature>
<protein>
    <recommendedName>
        <fullName evidence="2">AMIN domain-containing protein</fullName>
    </recommendedName>
</protein>
<name>A0ABN6EUS9_9BACT</name>
<feature type="region of interest" description="Disordered" evidence="1">
    <location>
        <begin position="1"/>
        <end position="66"/>
    </location>
</feature>
<reference evidence="3" key="1">
    <citation type="journal article" date="2022" name="Arch. Microbiol.">
        <title>Pseudodesulfovibrio sediminis sp. nov., a mesophilic and neutrophilic sulfate-reducing bacterium isolated from sediment of a brackish lake.</title>
        <authorList>
            <person name="Takahashi A."/>
            <person name="Kojima H."/>
            <person name="Watanabe M."/>
            <person name="Fukui M."/>
        </authorList>
    </citation>
    <scope>NUCLEOTIDE SEQUENCE</scope>
    <source>
        <strain evidence="3">SF6</strain>
    </source>
</reference>
<accession>A0ABN6EUS9</accession>
<dbReference type="InterPro" id="IPR021731">
    <property type="entry name" value="AMIN_dom"/>
</dbReference>
<feature type="domain" description="AMIN" evidence="2">
    <location>
        <begin position="90"/>
        <end position="157"/>
    </location>
</feature>
<dbReference type="EMBL" id="AP024485">
    <property type="protein sequence ID" value="BCS89272.1"/>
    <property type="molecule type" value="Genomic_DNA"/>
</dbReference>
<proteinExistence type="predicted"/>
<dbReference type="Proteomes" id="UP001053296">
    <property type="component" value="Chromosome"/>
</dbReference>
<evidence type="ECO:0000313" key="3">
    <source>
        <dbReference type="EMBL" id="BCS89272.1"/>
    </source>
</evidence>